<keyword evidence="6" id="KW-1133">Transmembrane helix</keyword>
<feature type="non-terminal residue" evidence="11">
    <location>
        <position position="297"/>
    </location>
</feature>
<dbReference type="InterPro" id="IPR022049">
    <property type="entry name" value="FAM69_kinase_dom"/>
</dbReference>
<sequence length="297" mass="33735">CKLYRRGVITGDLCKPLCERGQIEIMDCANLKHTQKKVIQVSCVDACKRGRTVPAFLKTEKKDTKSALKELPPWQGPGNDAEDFLTESRDIILKYVNTHIGFDPFRNRDPLKVIWGQGSERDLQHVQYASAVWRSLSMLFRSQGRQSEYILGKALADYRIFPEMYGSCGHYYLEESCPPRPFDWTPPQLAHLHHREASWIGRAQDALNILQLIERLETALPSPMIACDVKLENLGFCSEGDLRVIDSTSYFFNVSTPRPSQPCSVTGSPCHIWQRRCPGTCDALRGVCVMRNSVNLE</sequence>
<evidence type="ECO:0000256" key="8">
    <source>
        <dbReference type="ARBA" id="ARBA00023157"/>
    </source>
</evidence>
<evidence type="ECO:0000256" key="1">
    <source>
        <dbReference type="ARBA" id="ARBA00004648"/>
    </source>
</evidence>
<evidence type="ECO:0000313" key="11">
    <source>
        <dbReference type="EMBL" id="KAK7500572.1"/>
    </source>
</evidence>
<keyword evidence="12" id="KW-1185">Reference proteome</keyword>
<feature type="non-terminal residue" evidence="11">
    <location>
        <position position="1"/>
    </location>
</feature>
<keyword evidence="8" id="KW-1015">Disulfide bond</keyword>
<evidence type="ECO:0000313" key="12">
    <source>
        <dbReference type="Proteomes" id="UP001519460"/>
    </source>
</evidence>
<dbReference type="Pfam" id="PF14875">
    <property type="entry name" value="PIP49_N"/>
    <property type="match status" value="1"/>
</dbReference>
<protein>
    <recommendedName>
        <fullName evidence="13">FAM69 protein-kinase domain-containing protein</fullName>
    </recommendedName>
</protein>
<comment type="similarity">
    <text evidence="2">Belongs to the DIPK family.</text>
</comment>
<dbReference type="PANTHER" id="PTHR21093">
    <property type="entry name" value="DIVERGENT PROTEIN KINASE DOMAIN 1C-RELATED"/>
    <property type="match status" value="1"/>
</dbReference>
<feature type="domain" description="FAM69 N-terminal" evidence="10">
    <location>
        <begin position="1"/>
        <end position="35"/>
    </location>
</feature>
<proteinExistence type="inferred from homology"/>
<dbReference type="Proteomes" id="UP001519460">
    <property type="component" value="Unassembled WGS sequence"/>
</dbReference>
<evidence type="ECO:0000259" key="9">
    <source>
        <dbReference type="Pfam" id="PF12260"/>
    </source>
</evidence>
<dbReference type="InterPro" id="IPR029244">
    <property type="entry name" value="FAM69_N"/>
</dbReference>
<evidence type="ECO:0000256" key="5">
    <source>
        <dbReference type="ARBA" id="ARBA00022968"/>
    </source>
</evidence>
<dbReference type="PANTHER" id="PTHR21093:SF2">
    <property type="entry name" value="DIVERGENT PROTEIN KINASE DOMAIN 1C"/>
    <property type="match status" value="1"/>
</dbReference>
<evidence type="ECO:0008006" key="13">
    <source>
        <dbReference type="Google" id="ProtNLM"/>
    </source>
</evidence>
<accession>A0ABD0LMI9</accession>
<keyword evidence="3" id="KW-0812">Transmembrane</keyword>
<evidence type="ECO:0000259" key="10">
    <source>
        <dbReference type="Pfam" id="PF14875"/>
    </source>
</evidence>
<dbReference type="EMBL" id="JACVVK020000036">
    <property type="protein sequence ID" value="KAK7500572.1"/>
    <property type="molecule type" value="Genomic_DNA"/>
</dbReference>
<dbReference type="GO" id="GO:0005789">
    <property type="term" value="C:endoplasmic reticulum membrane"/>
    <property type="evidence" value="ECO:0007669"/>
    <property type="project" value="UniProtKB-SubCell"/>
</dbReference>
<comment type="caution">
    <text evidence="11">The sequence shown here is derived from an EMBL/GenBank/DDBJ whole genome shotgun (WGS) entry which is preliminary data.</text>
</comment>
<evidence type="ECO:0000256" key="6">
    <source>
        <dbReference type="ARBA" id="ARBA00022989"/>
    </source>
</evidence>
<dbReference type="AlphaFoldDB" id="A0ABD0LMI9"/>
<keyword evidence="7" id="KW-0472">Membrane</keyword>
<keyword evidence="5" id="KW-0735">Signal-anchor</keyword>
<evidence type="ECO:0000256" key="7">
    <source>
        <dbReference type="ARBA" id="ARBA00023136"/>
    </source>
</evidence>
<reference evidence="11 12" key="1">
    <citation type="journal article" date="2023" name="Sci. Data">
        <title>Genome assembly of the Korean intertidal mud-creeper Batillaria attramentaria.</title>
        <authorList>
            <person name="Patra A.K."/>
            <person name="Ho P.T."/>
            <person name="Jun S."/>
            <person name="Lee S.J."/>
            <person name="Kim Y."/>
            <person name="Won Y.J."/>
        </authorList>
    </citation>
    <scope>NUCLEOTIDE SEQUENCE [LARGE SCALE GENOMIC DNA]</scope>
    <source>
        <strain evidence="11">Wonlab-2016</strain>
    </source>
</reference>
<comment type="subcellular location">
    <subcellularLocation>
        <location evidence="1">Endoplasmic reticulum membrane</location>
        <topology evidence="1">Single-pass type II membrane protein</topology>
    </subcellularLocation>
</comment>
<organism evidence="11 12">
    <name type="scientific">Batillaria attramentaria</name>
    <dbReference type="NCBI Taxonomy" id="370345"/>
    <lineage>
        <taxon>Eukaryota</taxon>
        <taxon>Metazoa</taxon>
        <taxon>Spiralia</taxon>
        <taxon>Lophotrochozoa</taxon>
        <taxon>Mollusca</taxon>
        <taxon>Gastropoda</taxon>
        <taxon>Caenogastropoda</taxon>
        <taxon>Sorbeoconcha</taxon>
        <taxon>Cerithioidea</taxon>
        <taxon>Batillariidae</taxon>
        <taxon>Batillaria</taxon>
    </lineage>
</organism>
<gene>
    <name evidence="11" type="ORF">BaRGS_00008147</name>
</gene>
<evidence type="ECO:0000256" key="4">
    <source>
        <dbReference type="ARBA" id="ARBA00022824"/>
    </source>
</evidence>
<feature type="domain" description="FAM69 protein-kinase" evidence="9">
    <location>
        <begin position="146"/>
        <end position="289"/>
    </location>
</feature>
<dbReference type="Pfam" id="PF12260">
    <property type="entry name" value="PIP49_C"/>
    <property type="match status" value="1"/>
</dbReference>
<name>A0ABD0LMI9_9CAEN</name>
<evidence type="ECO:0000256" key="3">
    <source>
        <dbReference type="ARBA" id="ARBA00022692"/>
    </source>
</evidence>
<keyword evidence="4" id="KW-0256">Endoplasmic reticulum</keyword>
<evidence type="ECO:0000256" key="2">
    <source>
        <dbReference type="ARBA" id="ARBA00006338"/>
    </source>
</evidence>